<reference evidence="1 2" key="1">
    <citation type="journal article" date="2020" name="Microorganisms">
        <title>Osmotic Adaptation and Compatible Solute Biosynthesis of Phototrophic Bacteria as Revealed from Genome Analyses.</title>
        <authorList>
            <person name="Imhoff J.F."/>
            <person name="Rahn T."/>
            <person name="Kunzel S."/>
            <person name="Keller A."/>
            <person name="Neulinger S.C."/>
        </authorList>
    </citation>
    <scope>NUCLEOTIDE SEQUENCE [LARGE SCALE GENOMIC DNA]</scope>
    <source>
        <strain evidence="1 2">DSM 15382</strain>
    </source>
</reference>
<gene>
    <name evidence="1" type="ORF">CKO45_08240</name>
</gene>
<comment type="caution">
    <text evidence="1">The sequence shown here is derived from an EMBL/GenBank/DDBJ whole genome shotgun (WGS) entry which is preliminary data.</text>
</comment>
<proteinExistence type="predicted"/>
<protein>
    <submittedName>
        <fullName evidence="1">Uncharacterized protein</fullName>
    </submittedName>
</protein>
<evidence type="ECO:0000313" key="2">
    <source>
        <dbReference type="Proteomes" id="UP000697995"/>
    </source>
</evidence>
<name>A0ABS1CW89_9PROT</name>
<dbReference type="Proteomes" id="UP000697995">
    <property type="component" value="Unassembled WGS sequence"/>
</dbReference>
<keyword evidence="2" id="KW-1185">Reference proteome</keyword>
<accession>A0ABS1CW89</accession>
<evidence type="ECO:0000313" key="1">
    <source>
        <dbReference type="EMBL" id="MBK1658217.1"/>
    </source>
</evidence>
<organism evidence="1 2">
    <name type="scientific">Paracraurococcus ruber</name>
    <dbReference type="NCBI Taxonomy" id="77675"/>
    <lineage>
        <taxon>Bacteria</taxon>
        <taxon>Pseudomonadati</taxon>
        <taxon>Pseudomonadota</taxon>
        <taxon>Alphaproteobacteria</taxon>
        <taxon>Acetobacterales</taxon>
        <taxon>Roseomonadaceae</taxon>
        <taxon>Paracraurococcus</taxon>
    </lineage>
</organism>
<sequence length="396" mass="42398">MRFAAPAAASGWARSATDATGLTFRKDLPPRPDARSRGAALIGVFAPRPLRGTPFAEAFGAFTRLEALPDGRPLQTRAGVTVNRHPVAWVQRCCRARNRVYAEAHFIGIDSPRGAVFLMLVMIGTRAEDTAPLEAEFAALVRSLRPGPGDRVLDVAPASGDAGLEGAFTTLNTGLRPNAFGGMDFFSENEVLVFDRGGIYATAVPPGGRDLAAFCRERPRDCGFYRLSAGSLVTEKVMNDYGMLERAEQPLARVGADLTLGKERWRRVVPFPAGTRLDGSWRYLFASSGQGAFSSGSVAVERVLTLAADGTFMRSGFSGFSGSNETGGTRTGIVTGSRRPATSGRYRIEGMQLVLDAGDGTRETLSVFRPDPGSDRLLVIDGDNYLRRDAAPGATR</sequence>
<dbReference type="EMBL" id="NRSG01000042">
    <property type="protein sequence ID" value="MBK1658217.1"/>
    <property type="molecule type" value="Genomic_DNA"/>
</dbReference>